<evidence type="ECO:0000313" key="1">
    <source>
        <dbReference type="EMBL" id="KAJ5209767.1"/>
    </source>
</evidence>
<dbReference type="AlphaFoldDB" id="A0A9W9MYI5"/>
<sequence>ITLLKKSATENYKRAASYMFGAYIDEDSIREKDKRTPQTKGIYYQAVNLWTKRVDMYSFVKKYGIKGYTMGPSCAILYHALIKEFLRWYSHTARGQKAKNGRLVMISVLNYV</sequence>
<dbReference type="OrthoDB" id="5400577at2759"/>
<comment type="caution">
    <text evidence="1">The sequence shown here is derived from an EMBL/GenBank/DDBJ whole genome shotgun (WGS) entry which is preliminary data.</text>
</comment>
<keyword evidence="2" id="KW-1185">Reference proteome</keyword>
<evidence type="ECO:0000313" key="2">
    <source>
        <dbReference type="Proteomes" id="UP001150942"/>
    </source>
</evidence>
<proteinExistence type="predicted"/>
<organism evidence="1 2">
    <name type="scientific">Penicillium cf. viridicatum</name>
    <dbReference type="NCBI Taxonomy" id="2972119"/>
    <lineage>
        <taxon>Eukaryota</taxon>
        <taxon>Fungi</taxon>
        <taxon>Dikarya</taxon>
        <taxon>Ascomycota</taxon>
        <taxon>Pezizomycotina</taxon>
        <taxon>Eurotiomycetes</taxon>
        <taxon>Eurotiomycetidae</taxon>
        <taxon>Eurotiales</taxon>
        <taxon>Aspergillaceae</taxon>
        <taxon>Penicillium</taxon>
    </lineage>
</organism>
<dbReference type="EMBL" id="JAPQKQ010000002">
    <property type="protein sequence ID" value="KAJ5209767.1"/>
    <property type="molecule type" value="Genomic_DNA"/>
</dbReference>
<dbReference type="Proteomes" id="UP001150942">
    <property type="component" value="Unassembled WGS sequence"/>
</dbReference>
<protein>
    <submittedName>
        <fullName evidence="1">Uncharacterized protein</fullName>
    </submittedName>
</protein>
<reference evidence="1" key="1">
    <citation type="submission" date="2022-11" db="EMBL/GenBank/DDBJ databases">
        <authorList>
            <person name="Petersen C."/>
        </authorList>
    </citation>
    <scope>NUCLEOTIDE SEQUENCE</scope>
    <source>
        <strain evidence="1">IBT 20477</strain>
    </source>
</reference>
<reference evidence="1" key="2">
    <citation type="journal article" date="2023" name="IMA Fungus">
        <title>Comparative genomic study of the Penicillium genus elucidates a diverse pangenome and 15 lateral gene transfer events.</title>
        <authorList>
            <person name="Petersen C."/>
            <person name="Sorensen T."/>
            <person name="Nielsen M.R."/>
            <person name="Sondergaard T.E."/>
            <person name="Sorensen J.L."/>
            <person name="Fitzpatrick D.A."/>
            <person name="Frisvad J.C."/>
            <person name="Nielsen K.L."/>
        </authorList>
    </citation>
    <scope>NUCLEOTIDE SEQUENCE</scope>
    <source>
        <strain evidence="1">IBT 20477</strain>
    </source>
</reference>
<name>A0A9W9MYI5_9EURO</name>
<accession>A0A9W9MYI5</accession>
<feature type="non-terminal residue" evidence="1">
    <location>
        <position position="1"/>
    </location>
</feature>
<gene>
    <name evidence="1" type="ORF">N7449_004146</name>
</gene>